<feature type="signal peptide" evidence="1">
    <location>
        <begin position="1"/>
        <end position="20"/>
    </location>
</feature>
<organism evidence="3 4">
    <name type="scientific">Neisseria dentiae</name>
    <dbReference type="NCBI Taxonomy" id="194197"/>
    <lineage>
        <taxon>Bacteria</taxon>
        <taxon>Pseudomonadati</taxon>
        <taxon>Pseudomonadota</taxon>
        <taxon>Betaproteobacteria</taxon>
        <taxon>Neisseriales</taxon>
        <taxon>Neisseriaceae</taxon>
        <taxon>Neisseria</taxon>
    </lineage>
</organism>
<proteinExistence type="predicted"/>
<feature type="domain" description="DUF2059" evidence="2">
    <location>
        <begin position="99"/>
        <end position="150"/>
    </location>
</feature>
<dbReference type="Pfam" id="PF09832">
    <property type="entry name" value="DUF2059"/>
    <property type="match status" value="1"/>
</dbReference>
<reference evidence="4" key="1">
    <citation type="submission" date="2017-01" db="EMBL/GenBank/DDBJ databases">
        <authorList>
            <person name="Wolfgang W.J."/>
            <person name="Cole J."/>
            <person name="Wroblewski D."/>
            <person name="Mcginnis J."/>
            <person name="Musser K.A."/>
        </authorList>
    </citation>
    <scope>NUCLEOTIDE SEQUENCE [LARGE SCALE GENOMIC DNA]</scope>
    <source>
        <strain evidence="4">DSM 19151</strain>
    </source>
</reference>
<accession>A0A1X3D3X4</accession>
<protein>
    <recommendedName>
        <fullName evidence="2">DUF2059 domain-containing protein</fullName>
    </recommendedName>
</protein>
<dbReference type="RefSeq" id="WP_158088170.1">
    <property type="nucleotide sequence ID" value="NZ_CAUJPZ010000038.1"/>
</dbReference>
<comment type="caution">
    <text evidence="3">The sequence shown here is derived from an EMBL/GenBank/DDBJ whole genome shotgun (WGS) entry which is preliminary data.</text>
</comment>
<evidence type="ECO:0000259" key="2">
    <source>
        <dbReference type="Pfam" id="PF09832"/>
    </source>
</evidence>
<sequence>MKTRLMCAAVLCVAAGLAQAAPASKASVEKLFDVQNFDKMMDDTAKAMPAAAAASVQQSMPDVPADKRQKVQSIINRYMSDYMREVGEKSTRAEIRRVAVEGVQKVYTQEEVDAMIAFYGSPVGRSITAKMPQYLEATMTPMMNVMQSKMQAFQQKNGAKMQREINQAVCGKNTCQ</sequence>
<dbReference type="EMBL" id="MTBO01000032">
    <property type="protein sequence ID" value="OSI14613.1"/>
    <property type="molecule type" value="Genomic_DNA"/>
</dbReference>
<name>A0A1X3D3X4_9NEIS</name>
<keyword evidence="4" id="KW-1185">Reference proteome</keyword>
<dbReference type="STRING" id="194197.BWD09_10095"/>
<evidence type="ECO:0000313" key="4">
    <source>
        <dbReference type="Proteomes" id="UP000193118"/>
    </source>
</evidence>
<dbReference type="AlphaFoldDB" id="A0A1X3D3X4"/>
<dbReference type="OrthoDB" id="490569at2"/>
<evidence type="ECO:0000313" key="3">
    <source>
        <dbReference type="EMBL" id="OSI14613.1"/>
    </source>
</evidence>
<dbReference type="GeneID" id="94580743"/>
<keyword evidence="1" id="KW-0732">Signal</keyword>
<dbReference type="Proteomes" id="UP000193118">
    <property type="component" value="Unassembled WGS sequence"/>
</dbReference>
<dbReference type="InterPro" id="IPR018637">
    <property type="entry name" value="DUF2059"/>
</dbReference>
<gene>
    <name evidence="3" type="ORF">BWD09_10095</name>
</gene>
<evidence type="ECO:0000256" key="1">
    <source>
        <dbReference type="SAM" id="SignalP"/>
    </source>
</evidence>
<feature type="chain" id="PRO_5012710618" description="DUF2059 domain-containing protein" evidence="1">
    <location>
        <begin position="21"/>
        <end position="176"/>
    </location>
</feature>